<evidence type="ECO:0000256" key="2">
    <source>
        <dbReference type="ARBA" id="ARBA00023033"/>
    </source>
</evidence>
<proteinExistence type="inferred from homology"/>
<evidence type="ECO:0000256" key="1">
    <source>
        <dbReference type="ARBA" id="ARBA00023002"/>
    </source>
</evidence>
<evidence type="ECO:0000256" key="3">
    <source>
        <dbReference type="ARBA" id="ARBA00038396"/>
    </source>
</evidence>
<dbReference type="Pfam" id="PF04820">
    <property type="entry name" value="Trp_halogenase"/>
    <property type="match status" value="1"/>
</dbReference>
<dbReference type="InterPro" id="IPR006905">
    <property type="entry name" value="Flavin_halogenase"/>
</dbReference>
<dbReference type="PANTHER" id="PTHR43747:SF5">
    <property type="entry name" value="FAD-BINDING DOMAIN-CONTAINING PROTEIN"/>
    <property type="match status" value="1"/>
</dbReference>
<evidence type="ECO:0000313" key="4">
    <source>
        <dbReference type="EMBL" id="NJP47332.1"/>
    </source>
</evidence>
<keyword evidence="5" id="KW-1185">Reference proteome</keyword>
<sequence length="571" mass="63859">MPGQQSGHRSTPRPAAPQRYDVIILGSGIAGSTLGAILARKGASVLLLDAGTHPRFAVGESTTLYTLKVFRLLARRYDVPELEPLTSYDGCRDEIGPTSGTKRHFGFIRHEEGKEPDPAEFNQFSPPSKVLQTSHLFRQDTDAYLFHTAIRYGCTVRQAFRAEEVELADDHVAVVGPGGERFEGRYLVDGSGFRSPLARKLALREDPAKIKHHSRSMFTHMMGVRPTDECLRVEAADRPPIPWVEGTMHHLFERGWFWSIPFNNTADSKNPLVSVGLTLDERRYPKAEGLSAEEEFRAFAARFPAVERLFADARTVRPWVSAGRIQYASTRTTGHRWALLSHAAGFIDPLYSRGLTNTGEVVNSLAWRLLEALADDDFAEERFAFVDELQRGLIRYNDELVNCSFISFADHGLWNAVYRVWCAAEVPINLRFDRFTERYTESGDDGVLRAMERAAHPGLLVPGSVGYKALFDDMVRICEAVDRGERPAADAGRELMAVVRNSPVVLDHIGVRDPECRFIYPQNADLRKMSHWLAHEGPDELRYLTTGVDVHGNALPAPVSGPAREEMAVPH</sequence>
<reference evidence="4 5" key="1">
    <citation type="submission" date="2020-03" db="EMBL/GenBank/DDBJ databases">
        <title>WGS of actinomycetes isolated from Thailand.</title>
        <authorList>
            <person name="Thawai C."/>
        </authorList>
    </citation>
    <scope>NUCLEOTIDE SEQUENCE [LARGE SCALE GENOMIC DNA]</scope>
    <source>
        <strain evidence="4 5">PRB2-1</strain>
    </source>
</reference>
<dbReference type="SUPFAM" id="SSF51905">
    <property type="entry name" value="FAD/NAD(P)-binding domain"/>
    <property type="match status" value="1"/>
</dbReference>
<organism evidence="4 5">
    <name type="scientific">Actinacidiphila epipremni</name>
    <dbReference type="NCBI Taxonomy" id="2053013"/>
    <lineage>
        <taxon>Bacteria</taxon>
        <taxon>Bacillati</taxon>
        <taxon>Actinomycetota</taxon>
        <taxon>Actinomycetes</taxon>
        <taxon>Kitasatosporales</taxon>
        <taxon>Streptomycetaceae</taxon>
        <taxon>Actinacidiphila</taxon>
    </lineage>
</organism>
<dbReference type="Pfam" id="PF13450">
    <property type="entry name" value="NAD_binding_8"/>
    <property type="match status" value="1"/>
</dbReference>
<dbReference type="InterPro" id="IPR036188">
    <property type="entry name" value="FAD/NAD-bd_sf"/>
</dbReference>
<comment type="similarity">
    <text evidence="3">Belongs to the flavin-dependent halogenase family. Bacterial tryptophan halogenase subfamily.</text>
</comment>
<dbReference type="PANTHER" id="PTHR43747">
    <property type="entry name" value="FAD-BINDING PROTEIN"/>
    <property type="match status" value="1"/>
</dbReference>
<dbReference type="Gene3D" id="3.50.50.60">
    <property type="entry name" value="FAD/NAD(P)-binding domain"/>
    <property type="match status" value="1"/>
</dbReference>
<keyword evidence="1" id="KW-0560">Oxidoreductase</keyword>
<name>A0ABX0ZX41_9ACTN</name>
<dbReference type="RefSeq" id="WP_167986175.1">
    <property type="nucleotide sequence ID" value="NZ_JAATEJ010000029.1"/>
</dbReference>
<dbReference type="Proteomes" id="UP000734511">
    <property type="component" value="Unassembled WGS sequence"/>
</dbReference>
<accession>A0ABX0ZX41</accession>
<dbReference type="PRINTS" id="PR00420">
    <property type="entry name" value="RNGMNOXGNASE"/>
</dbReference>
<dbReference type="EMBL" id="JAATEJ010000029">
    <property type="protein sequence ID" value="NJP47332.1"/>
    <property type="molecule type" value="Genomic_DNA"/>
</dbReference>
<dbReference type="InterPro" id="IPR050816">
    <property type="entry name" value="Flavin-dep_Halogenase_NPB"/>
</dbReference>
<evidence type="ECO:0000313" key="5">
    <source>
        <dbReference type="Proteomes" id="UP000734511"/>
    </source>
</evidence>
<keyword evidence="2" id="KW-0503">Monooxygenase</keyword>
<comment type="caution">
    <text evidence="4">The sequence shown here is derived from an EMBL/GenBank/DDBJ whole genome shotgun (WGS) entry which is preliminary data.</text>
</comment>
<protein>
    <submittedName>
        <fullName evidence="4">NAD(P)-binding protein</fullName>
    </submittedName>
</protein>
<gene>
    <name evidence="4" type="ORF">HCN08_28595</name>
</gene>